<evidence type="ECO:0000313" key="1">
    <source>
        <dbReference type="EMBL" id="MET4636439.1"/>
    </source>
</evidence>
<accession>A0ABV2R579</accession>
<dbReference type="RefSeq" id="WP_354554035.1">
    <property type="nucleotide sequence ID" value="NZ_JBEPSM010000004.1"/>
</dbReference>
<reference evidence="1 2" key="1">
    <citation type="submission" date="2024-06" db="EMBL/GenBank/DDBJ databases">
        <title>Sorghum-associated microbial communities from plants grown in Nebraska, USA.</title>
        <authorList>
            <person name="Schachtman D."/>
        </authorList>
    </citation>
    <scope>NUCLEOTIDE SEQUENCE [LARGE SCALE GENOMIC DNA]</scope>
    <source>
        <strain evidence="1 2">3207</strain>
    </source>
</reference>
<dbReference type="Gene3D" id="1.10.10.10">
    <property type="entry name" value="Winged helix-like DNA-binding domain superfamily/Winged helix DNA-binding domain"/>
    <property type="match status" value="1"/>
</dbReference>
<dbReference type="SUPFAM" id="SSF46785">
    <property type="entry name" value="Winged helix' DNA-binding domain"/>
    <property type="match status" value="1"/>
</dbReference>
<name>A0ABV2R579_9HYPH</name>
<dbReference type="GO" id="GO:0003677">
    <property type="term" value="F:DNA binding"/>
    <property type="evidence" value="ECO:0007669"/>
    <property type="project" value="UniProtKB-KW"/>
</dbReference>
<keyword evidence="2" id="KW-1185">Reference proteome</keyword>
<protein>
    <submittedName>
        <fullName evidence="1">DNA-binding MarR family transcriptional regulator</fullName>
    </submittedName>
</protein>
<dbReference type="InterPro" id="IPR036388">
    <property type="entry name" value="WH-like_DNA-bd_sf"/>
</dbReference>
<gene>
    <name evidence="1" type="ORF">ABIE08_004397</name>
</gene>
<sequence length="120" mass="13753">MSTRHIRALFEANRRLLAEHRDIPAAVVNTLLGVAIWEGHQVDPREPMTLEDLAVKIGTPPTTVSVHLRYLGASYREEKPGLGLVETREYRPNRRKKTFHLTPRGRGLIRQLDLILRKAE</sequence>
<keyword evidence="1" id="KW-0238">DNA-binding</keyword>
<evidence type="ECO:0000313" key="2">
    <source>
        <dbReference type="Proteomes" id="UP001549321"/>
    </source>
</evidence>
<organism evidence="1 2">
    <name type="scientific">Kaistia defluvii</name>
    <dbReference type="NCBI Taxonomy" id="410841"/>
    <lineage>
        <taxon>Bacteria</taxon>
        <taxon>Pseudomonadati</taxon>
        <taxon>Pseudomonadota</taxon>
        <taxon>Alphaproteobacteria</taxon>
        <taxon>Hyphomicrobiales</taxon>
        <taxon>Kaistiaceae</taxon>
        <taxon>Kaistia</taxon>
    </lineage>
</organism>
<proteinExistence type="predicted"/>
<dbReference type="InterPro" id="IPR036390">
    <property type="entry name" value="WH_DNA-bd_sf"/>
</dbReference>
<comment type="caution">
    <text evidence="1">The sequence shown here is derived from an EMBL/GenBank/DDBJ whole genome shotgun (WGS) entry which is preliminary data.</text>
</comment>
<dbReference type="Proteomes" id="UP001549321">
    <property type="component" value="Unassembled WGS sequence"/>
</dbReference>
<dbReference type="EMBL" id="JBEPSM010000004">
    <property type="protein sequence ID" value="MET4636439.1"/>
    <property type="molecule type" value="Genomic_DNA"/>
</dbReference>